<feature type="compositionally biased region" description="Basic residues" evidence="2">
    <location>
        <begin position="284"/>
        <end position="295"/>
    </location>
</feature>
<dbReference type="GeneID" id="72001909"/>
<dbReference type="RefSeq" id="XP_047773330.1">
    <property type="nucleotide sequence ID" value="XM_047921177.1"/>
</dbReference>
<keyword evidence="1" id="KW-0175">Coiled coil</keyword>
<feature type="coiled-coil region" evidence="1">
    <location>
        <begin position="88"/>
        <end position="165"/>
    </location>
</feature>
<evidence type="ECO:0000256" key="1">
    <source>
        <dbReference type="SAM" id="Coils"/>
    </source>
</evidence>
<protein>
    <submittedName>
        <fullName evidence="3">Uncharacterized protein</fullName>
    </submittedName>
</protein>
<comment type="caution">
    <text evidence="3">The sequence shown here is derived from an EMBL/GenBank/DDBJ whole genome shotgun (WGS) entry which is preliminary data.</text>
</comment>
<name>A0ABQ8K0M3_9APHY</name>
<feature type="compositionally biased region" description="Low complexity" evidence="2">
    <location>
        <begin position="271"/>
        <end position="283"/>
    </location>
</feature>
<evidence type="ECO:0000256" key="2">
    <source>
        <dbReference type="SAM" id="MobiDB-lite"/>
    </source>
</evidence>
<dbReference type="Proteomes" id="UP000814176">
    <property type="component" value="Unassembled WGS sequence"/>
</dbReference>
<evidence type="ECO:0000313" key="3">
    <source>
        <dbReference type="EMBL" id="KAH9829967.1"/>
    </source>
</evidence>
<reference evidence="3 4" key="1">
    <citation type="journal article" date="2021" name="Environ. Microbiol.">
        <title>Gene family expansions and transcriptome signatures uncover fungal adaptations to wood decay.</title>
        <authorList>
            <person name="Hage H."/>
            <person name="Miyauchi S."/>
            <person name="Viragh M."/>
            <person name="Drula E."/>
            <person name="Min B."/>
            <person name="Chaduli D."/>
            <person name="Navarro D."/>
            <person name="Favel A."/>
            <person name="Norest M."/>
            <person name="Lesage-Meessen L."/>
            <person name="Balint B."/>
            <person name="Merenyi Z."/>
            <person name="de Eugenio L."/>
            <person name="Morin E."/>
            <person name="Martinez A.T."/>
            <person name="Baldrian P."/>
            <person name="Stursova M."/>
            <person name="Martinez M.J."/>
            <person name="Novotny C."/>
            <person name="Magnuson J.K."/>
            <person name="Spatafora J.W."/>
            <person name="Maurice S."/>
            <person name="Pangilinan J."/>
            <person name="Andreopoulos W."/>
            <person name="LaButti K."/>
            <person name="Hundley H."/>
            <person name="Na H."/>
            <person name="Kuo A."/>
            <person name="Barry K."/>
            <person name="Lipzen A."/>
            <person name="Henrissat B."/>
            <person name="Riley R."/>
            <person name="Ahrendt S."/>
            <person name="Nagy L.G."/>
            <person name="Grigoriev I.V."/>
            <person name="Martin F."/>
            <person name="Rosso M.N."/>
        </authorList>
    </citation>
    <scope>NUCLEOTIDE SEQUENCE [LARGE SCALE GENOMIC DNA]</scope>
    <source>
        <strain evidence="3 4">CIRM-BRFM 1785</strain>
    </source>
</reference>
<feature type="region of interest" description="Disordered" evidence="2">
    <location>
        <begin position="271"/>
        <end position="355"/>
    </location>
</feature>
<accession>A0ABQ8K0M3</accession>
<proteinExistence type="predicted"/>
<feature type="compositionally biased region" description="Pro residues" evidence="2">
    <location>
        <begin position="321"/>
        <end position="330"/>
    </location>
</feature>
<sequence>ASLDEANNWRISDLPRLEQLMFAAEKDLAHVKEQLRTYISDIRDTESQLLKGSTRKEEIIRFSKMSKDPEFARMLKARTLGPEHLEVQSQLRREIRAVRERLQQLEGHMQEAKKKLAHMKSGKAALRPPSLSLINNTCNHLEEAIDQNEDAIEELSERTAHLSLELAPRRSKWDQRITDEDIKRHVEATPNFAVSTAAALNAEVSANKLKRALAARKEPLLNTQAASKMPVAQDYVLPEVKEEPQTSDALCQEVRTFLTKSMVLGAPNDAFASSSEEYSSPAAGHRRSKGGKFHQKPIQLKKSGSPTPPPVSSFNWGPLPSVTPPPPPKALPFDLRNLSISPSASPSPPSLSASWVTDGFNVKKEGV</sequence>
<feature type="non-terminal residue" evidence="3">
    <location>
        <position position="1"/>
    </location>
</feature>
<dbReference type="EMBL" id="JADCUA010000034">
    <property type="protein sequence ID" value="KAH9829967.1"/>
    <property type="molecule type" value="Genomic_DNA"/>
</dbReference>
<feature type="compositionally biased region" description="Low complexity" evidence="2">
    <location>
        <begin position="331"/>
        <end position="354"/>
    </location>
</feature>
<gene>
    <name evidence="3" type="ORF">C8Q71DRAFT_717653</name>
</gene>
<keyword evidence="4" id="KW-1185">Reference proteome</keyword>
<evidence type="ECO:0000313" key="4">
    <source>
        <dbReference type="Proteomes" id="UP000814176"/>
    </source>
</evidence>
<organism evidence="3 4">
    <name type="scientific">Rhodofomes roseus</name>
    <dbReference type="NCBI Taxonomy" id="34475"/>
    <lineage>
        <taxon>Eukaryota</taxon>
        <taxon>Fungi</taxon>
        <taxon>Dikarya</taxon>
        <taxon>Basidiomycota</taxon>
        <taxon>Agaricomycotina</taxon>
        <taxon>Agaricomycetes</taxon>
        <taxon>Polyporales</taxon>
        <taxon>Rhodofomes</taxon>
    </lineage>
</organism>